<reference evidence="8" key="1">
    <citation type="submission" date="2021-01" db="EMBL/GenBank/DDBJ databases">
        <title>Genomic Encyclopedia of Type Strains, Phase IV (KMG-IV): sequencing the most valuable type-strain genomes for metagenomic binning, comparative biology and taxonomic classification.</title>
        <authorList>
            <person name="Goeker M."/>
        </authorList>
    </citation>
    <scope>NUCLEOTIDE SEQUENCE</scope>
    <source>
        <strain evidence="8">DSM 25523</strain>
    </source>
</reference>
<gene>
    <name evidence="8" type="ORF">JOD01_001545</name>
</gene>
<dbReference type="RefSeq" id="WP_204517659.1">
    <property type="nucleotide sequence ID" value="NZ_BAABIN010000007.1"/>
</dbReference>
<dbReference type="EMBL" id="JAFBEB010000004">
    <property type="protein sequence ID" value="MBM7589944.1"/>
    <property type="molecule type" value="Genomic_DNA"/>
</dbReference>
<dbReference type="GO" id="GO:0006508">
    <property type="term" value="P:proteolysis"/>
    <property type="evidence" value="ECO:0007669"/>
    <property type="project" value="UniProtKB-KW"/>
</dbReference>
<dbReference type="PANTHER" id="PTHR47053:SF1">
    <property type="entry name" value="MUREIN DD-ENDOPEPTIDASE MEPH-RELATED"/>
    <property type="match status" value="1"/>
</dbReference>
<dbReference type="Proteomes" id="UP000717624">
    <property type="component" value="Unassembled WGS sequence"/>
</dbReference>
<dbReference type="AlphaFoldDB" id="A0A938XXG1"/>
<keyword evidence="6" id="KW-0732">Signal</keyword>
<evidence type="ECO:0000313" key="9">
    <source>
        <dbReference type="Proteomes" id="UP000717624"/>
    </source>
</evidence>
<evidence type="ECO:0000259" key="7">
    <source>
        <dbReference type="PROSITE" id="PS51935"/>
    </source>
</evidence>
<dbReference type="InterPro" id="IPR000064">
    <property type="entry name" value="NLP_P60_dom"/>
</dbReference>
<accession>A0A938XXG1</accession>
<name>A0A938XXG1_9BACL</name>
<organism evidence="8 9">
    <name type="scientific">Brevibacillus fulvus</name>
    <dbReference type="NCBI Taxonomy" id="1125967"/>
    <lineage>
        <taxon>Bacteria</taxon>
        <taxon>Bacillati</taxon>
        <taxon>Bacillota</taxon>
        <taxon>Bacilli</taxon>
        <taxon>Bacillales</taxon>
        <taxon>Paenibacillaceae</taxon>
        <taxon>Brevibacillus</taxon>
    </lineage>
</organism>
<keyword evidence="2" id="KW-0645">Protease</keyword>
<dbReference type="PROSITE" id="PS51935">
    <property type="entry name" value="NLPC_P60"/>
    <property type="match status" value="2"/>
</dbReference>
<dbReference type="GO" id="GO:0008234">
    <property type="term" value="F:cysteine-type peptidase activity"/>
    <property type="evidence" value="ECO:0007669"/>
    <property type="project" value="UniProtKB-KW"/>
</dbReference>
<dbReference type="Gene3D" id="3.90.1720.10">
    <property type="entry name" value="endopeptidase domain like (from Nostoc punctiforme)"/>
    <property type="match status" value="2"/>
</dbReference>
<feature type="region of interest" description="Disordered" evidence="5">
    <location>
        <begin position="164"/>
        <end position="199"/>
    </location>
</feature>
<evidence type="ECO:0000256" key="5">
    <source>
        <dbReference type="SAM" id="MobiDB-lite"/>
    </source>
</evidence>
<evidence type="ECO:0000313" key="8">
    <source>
        <dbReference type="EMBL" id="MBM7589944.1"/>
    </source>
</evidence>
<feature type="signal peptide" evidence="6">
    <location>
        <begin position="1"/>
        <end position="31"/>
    </location>
</feature>
<keyword evidence="4" id="KW-0788">Thiol protease</keyword>
<evidence type="ECO:0000256" key="3">
    <source>
        <dbReference type="ARBA" id="ARBA00022801"/>
    </source>
</evidence>
<protein>
    <submittedName>
        <fullName evidence="8">Cell wall-associated NlpC family hydrolase</fullName>
    </submittedName>
</protein>
<dbReference type="SUPFAM" id="SSF54001">
    <property type="entry name" value="Cysteine proteinases"/>
    <property type="match status" value="2"/>
</dbReference>
<evidence type="ECO:0000256" key="4">
    <source>
        <dbReference type="ARBA" id="ARBA00022807"/>
    </source>
</evidence>
<sequence>MTKQAWLQKSSLAVILSTSLLMLAEGGQASAAQTGEAASANTQEVVALAKSLVGQDYQSGANGPTQFDSAGLPAYIYRQVGIDVADSISALYKAGVKVDAASIQPGDLVFFSTKGTSTPNYMGVYVGAQQFVYASAGEDEVVTKSLTGSQASKLIGVRRLLNDTVQTPDKPEPSQPVISKPVTPAQPQPAPTAPSNETTANQDIAEKVIAAGMKYLGTPYEYASTRSNSKTMDCSEFTMLAYKEGAGINIGSNSRSQAEFVKKSGTPVYNVDDLQRGDLIFMMSYKGSKASSYSGIDKASQRITHVGIYLGDGKILHTYSKEAGGVKITQFNDTSWEYRFVVGGRPY</sequence>
<feature type="chain" id="PRO_5037290130" evidence="6">
    <location>
        <begin position="32"/>
        <end position="347"/>
    </location>
</feature>
<feature type="domain" description="NlpC/P60" evidence="7">
    <location>
        <begin position="202"/>
        <end position="347"/>
    </location>
</feature>
<dbReference type="Pfam" id="PF00877">
    <property type="entry name" value="NLPC_P60"/>
    <property type="match status" value="2"/>
</dbReference>
<dbReference type="InterPro" id="IPR038765">
    <property type="entry name" value="Papain-like_cys_pep_sf"/>
</dbReference>
<feature type="domain" description="NlpC/P60" evidence="7">
    <location>
        <begin position="39"/>
        <end position="161"/>
    </location>
</feature>
<keyword evidence="3 8" id="KW-0378">Hydrolase</keyword>
<evidence type="ECO:0000256" key="2">
    <source>
        <dbReference type="ARBA" id="ARBA00022670"/>
    </source>
</evidence>
<dbReference type="PANTHER" id="PTHR47053">
    <property type="entry name" value="MUREIN DD-ENDOPEPTIDASE MEPH-RELATED"/>
    <property type="match status" value="1"/>
</dbReference>
<proteinExistence type="inferred from homology"/>
<evidence type="ECO:0000256" key="1">
    <source>
        <dbReference type="ARBA" id="ARBA00007074"/>
    </source>
</evidence>
<comment type="similarity">
    <text evidence="1">Belongs to the peptidase C40 family.</text>
</comment>
<evidence type="ECO:0000256" key="6">
    <source>
        <dbReference type="SAM" id="SignalP"/>
    </source>
</evidence>
<comment type="caution">
    <text evidence="8">The sequence shown here is derived from an EMBL/GenBank/DDBJ whole genome shotgun (WGS) entry which is preliminary data.</text>
</comment>
<keyword evidence="9" id="KW-1185">Reference proteome</keyword>
<dbReference type="InterPro" id="IPR051202">
    <property type="entry name" value="Peptidase_C40"/>
</dbReference>